<protein>
    <recommendedName>
        <fullName evidence="3">YfbU domain-containing protein</fullName>
    </recommendedName>
</protein>
<name>A0A1I2E652_9BURK</name>
<dbReference type="NCBIfam" id="NF003936">
    <property type="entry name" value="PRK05445.1"/>
    <property type="match status" value="1"/>
</dbReference>
<dbReference type="Pfam" id="PF03887">
    <property type="entry name" value="YfbU"/>
    <property type="match status" value="1"/>
</dbReference>
<proteinExistence type="predicted"/>
<evidence type="ECO:0008006" key="3">
    <source>
        <dbReference type="Google" id="ProtNLM"/>
    </source>
</evidence>
<accession>A0A1I2E652</accession>
<dbReference type="STRING" id="1177982.SAMN04489711_106234"/>
<dbReference type="RefSeq" id="WP_092939597.1">
    <property type="nucleotide sequence ID" value="NZ_FONX01000006.1"/>
</dbReference>
<organism evidence="1 2">
    <name type="scientific">Paracidovorax wautersii</name>
    <dbReference type="NCBI Taxonomy" id="1177982"/>
    <lineage>
        <taxon>Bacteria</taxon>
        <taxon>Pseudomonadati</taxon>
        <taxon>Pseudomonadota</taxon>
        <taxon>Betaproteobacteria</taxon>
        <taxon>Burkholderiales</taxon>
        <taxon>Comamonadaceae</taxon>
        <taxon>Paracidovorax</taxon>
    </lineage>
</organism>
<dbReference type="InterPro" id="IPR023146">
    <property type="entry name" value="YfbU_alpha-helical_sf"/>
</dbReference>
<dbReference type="AlphaFoldDB" id="A0A1I2E652"/>
<reference evidence="2" key="1">
    <citation type="submission" date="2016-10" db="EMBL/GenBank/DDBJ databases">
        <authorList>
            <person name="Varghese N."/>
            <person name="Submissions S."/>
        </authorList>
    </citation>
    <scope>NUCLEOTIDE SEQUENCE [LARGE SCALE GENOMIC DNA]</scope>
    <source>
        <strain evidence="2">DSM 27981</strain>
    </source>
</reference>
<evidence type="ECO:0000313" key="1">
    <source>
        <dbReference type="EMBL" id="SFE87971.1"/>
    </source>
</evidence>
<dbReference type="Gene3D" id="1.10.287.680">
    <property type="entry name" value="Helix hairpin bin"/>
    <property type="match status" value="1"/>
</dbReference>
<dbReference type="InterPro" id="IPR005587">
    <property type="entry name" value="UPF0304_YfbU"/>
</dbReference>
<sequence length="166" mass="19240">MPQIELTDAERLILANQYRIRGILEHDDSYAELADDLESGHKWLYQSRLRISPNLSEDDTNLVLDTLALYRLLQSSYEELEDKSEVEKDQVQFPGFDGNNESELLYFCTALCRKARYEELIGRPAKNSHAPTRDNYSRMIGQWRRIGEPSESLTASEIKSILDARR</sequence>
<dbReference type="Proteomes" id="UP000199119">
    <property type="component" value="Unassembled WGS sequence"/>
</dbReference>
<dbReference type="InterPro" id="IPR023145">
    <property type="entry name" value="YfbU_helix-hairpin_sf"/>
</dbReference>
<dbReference type="SUPFAM" id="SSF116960">
    <property type="entry name" value="YfbU-like"/>
    <property type="match status" value="1"/>
</dbReference>
<evidence type="ECO:0000313" key="2">
    <source>
        <dbReference type="Proteomes" id="UP000199119"/>
    </source>
</evidence>
<dbReference type="EMBL" id="FONX01000006">
    <property type="protein sequence ID" value="SFE87971.1"/>
    <property type="molecule type" value="Genomic_DNA"/>
</dbReference>
<dbReference type="Gene3D" id="1.10.3190.10">
    <property type="entry name" value="yfbu gene product, domain 2"/>
    <property type="match status" value="1"/>
</dbReference>
<gene>
    <name evidence="1" type="ORF">SAMN04489711_106234</name>
</gene>
<keyword evidence="2" id="KW-1185">Reference proteome</keyword>
<dbReference type="OrthoDB" id="7595565at2"/>